<evidence type="ECO:0000256" key="1">
    <source>
        <dbReference type="ARBA" id="ARBA00004496"/>
    </source>
</evidence>
<dbReference type="HAMAP" id="MF_00111">
    <property type="entry name" value="MurA"/>
    <property type="match status" value="1"/>
</dbReference>
<dbReference type="AlphaFoldDB" id="H5SDJ9"/>
<dbReference type="EC" id="2.5.1.7" evidence="12"/>
<feature type="modified residue" description="2-(S-cysteinyl)pyruvic acid O-phosphothioketal" evidence="12">
    <location>
        <position position="116"/>
    </location>
</feature>
<evidence type="ECO:0000256" key="4">
    <source>
        <dbReference type="ARBA" id="ARBA00022618"/>
    </source>
</evidence>
<keyword evidence="9 12" id="KW-0961">Cell wall biogenesis/degradation</keyword>
<evidence type="ECO:0000313" key="15">
    <source>
        <dbReference type="EMBL" id="BAL54235.1"/>
    </source>
</evidence>
<comment type="pathway">
    <text evidence="2 12">Cell wall biogenesis; peptidoglycan biosynthesis.</text>
</comment>
<feature type="binding site" evidence="12">
    <location>
        <position position="304"/>
    </location>
    <ligand>
        <name>UDP-N-acetyl-alpha-D-glucosamine</name>
        <dbReference type="ChEBI" id="CHEBI:57705"/>
    </ligand>
</feature>
<dbReference type="UniPathway" id="UPA00219"/>
<evidence type="ECO:0000256" key="2">
    <source>
        <dbReference type="ARBA" id="ARBA00004752"/>
    </source>
</evidence>
<reference evidence="15" key="2">
    <citation type="journal article" date="2012" name="PLoS ONE">
        <title>A Deeply Branching Thermophilic Bacterium with an Ancient Acetyl-CoA Pathway Dominates a Subsurface Ecosystem.</title>
        <authorList>
            <person name="Takami H."/>
            <person name="Noguchi H."/>
            <person name="Takaki Y."/>
            <person name="Uchiyama I."/>
            <person name="Toyoda A."/>
            <person name="Nishi S."/>
            <person name="Chee G.-J."/>
            <person name="Arai W."/>
            <person name="Nunoura T."/>
            <person name="Itoh T."/>
            <person name="Hattori M."/>
            <person name="Takai K."/>
        </authorList>
    </citation>
    <scope>NUCLEOTIDE SEQUENCE</scope>
</reference>
<dbReference type="InterPro" id="IPR036968">
    <property type="entry name" value="Enolpyruvate_Tfrase_sf"/>
</dbReference>
<dbReference type="InterPro" id="IPR005750">
    <property type="entry name" value="UDP_GlcNAc_COvinyl_MurA"/>
</dbReference>
<dbReference type="GO" id="GO:0009252">
    <property type="term" value="P:peptidoglycan biosynthetic process"/>
    <property type="evidence" value="ECO:0007669"/>
    <property type="project" value="UniProtKB-UniRule"/>
</dbReference>
<dbReference type="GO" id="GO:0005737">
    <property type="term" value="C:cytoplasm"/>
    <property type="evidence" value="ECO:0007669"/>
    <property type="project" value="UniProtKB-SubCell"/>
</dbReference>
<feature type="binding site" evidence="12">
    <location>
        <begin position="21"/>
        <end position="22"/>
    </location>
    <ligand>
        <name>phosphoenolpyruvate</name>
        <dbReference type="ChEBI" id="CHEBI:58702"/>
    </ligand>
</feature>
<comment type="function">
    <text evidence="12">Cell wall formation. Adds enolpyruvyl to UDP-N-acetylglucosamine.</text>
</comment>
<keyword evidence="3 12" id="KW-0963">Cytoplasm</keyword>
<dbReference type="PANTHER" id="PTHR43783">
    <property type="entry name" value="UDP-N-ACETYLGLUCOSAMINE 1-CARBOXYVINYLTRANSFERASE"/>
    <property type="match status" value="1"/>
</dbReference>
<evidence type="ECO:0000256" key="11">
    <source>
        <dbReference type="ARBA" id="ARBA00047527"/>
    </source>
</evidence>
<dbReference type="GO" id="GO:0008760">
    <property type="term" value="F:UDP-N-acetylglucosamine 1-carboxyvinyltransferase activity"/>
    <property type="evidence" value="ECO:0007669"/>
    <property type="project" value="UniProtKB-UniRule"/>
</dbReference>
<sequence length="446" mass="46767">MKLTVYGGRRLFGEIAVDGAKNAALPLLAATVLTDDEVILENVPDVGDVRTMIALLESVGKRVHCIEPGVYSIRTTRELAGTPPDALVRKLRASFLLLGPLAARVGASHLALPGGCPIGVRPVDLHLKGLKALGAQLDSTGTCWHAHAHSLHPAEIHLDYPSVGATEQIMMTAALIPGRTVISNPAQDPEVHDLARLLIKMGAGIMIEPGRLQIEGARTLSGTVHTVIPDRITAGTFLIAGAIAGGDVTVRCQPLHLEALLSKLDELGIIVQEHVESVRVVSDGPGSFSGGRVEARPYPGFPTDLQPQMMALLSVARGASVIKETVWESRFAHASELARMGAQIRLEGSTALIEGVPLLSGTEVHATDVRAGAALTLAGIAADGTTIVVDRDGHIGRGHRDLAGELNRLGAAIIEEADLSPSPSPEEGGGQKGESEKKEVVGTEIR</sequence>
<evidence type="ECO:0000256" key="12">
    <source>
        <dbReference type="HAMAP-Rule" id="MF_00111"/>
    </source>
</evidence>
<feature type="region of interest" description="Disordered" evidence="13">
    <location>
        <begin position="415"/>
        <end position="446"/>
    </location>
</feature>
<evidence type="ECO:0000259" key="14">
    <source>
        <dbReference type="Pfam" id="PF00275"/>
    </source>
</evidence>
<dbReference type="CDD" id="cd01555">
    <property type="entry name" value="UdpNAET"/>
    <property type="match status" value="1"/>
</dbReference>
<evidence type="ECO:0000256" key="13">
    <source>
        <dbReference type="SAM" id="MobiDB-lite"/>
    </source>
</evidence>
<evidence type="ECO:0000256" key="6">
    <source>
        <dbReference type="ARBA" id="ARBA00022960"/>
    </source>
</evidence>
<evidence type="ECO:0000256" key="10">
    <source>
        <dbReference type="ARBA" id="ARBA00038367"/>
    </source>
</evidence>
<dbReference type="Gene3D" id="3.65.10.10">
    <property type="entry name" value="Enolpyruvate transferase domain"/>
    <property type="match status" value="2"/>
</dbReference>
<organism evidence="15">
    <name type="scientific">uncultured Acetothermia bacterium</name>
    <dbReference type="NCBI Taxonomy" id="236499"/>
    <lineage>
        <taxon>Bacteria</taxon>
        <taxon>Candidatus Bipolaricaulota</taxon>
        <taxon>environmental samples</taxon>
    </lineage>
</organism>
<keyword evidence="8 12" id="KW-0131">Cell cycle</keyword>
<feature type="binding site" evidence="12">
    <location>
        <position position="326"/>
    </location>
    <ligand>
        <name>UDP-N-acetyl-alpha-D-glucosamine</name>
        <dbReference type="ChEBI" id="CHEBI:57705"/>
    </ligand>
</feature>
<feature type="active site" description="Proton donor" evidence="12">
    <location>
        <position position="116"/>
    </location>
</feature>
<dbReference type="InterPro" id="IPR050068">
    <property type="entry name" value="MurA_subfamily"/>
</dbReference>
<feature type="domain" description="Enolpyruvate transferase" evidence="14">
    <location>
        <begin position="6"/>
        <end position="401"/>
    </location>
</feature>
<dbReference type="Pfam" id="PF00275">
    <property type="entry name" value="EPSP_synthase"/>
    <property type="match status" value="1"/>
</dbReference>
<dbReference type="GO" id="GO:0008360">
    <property type="term" value="P:regulation of cell shape"/>
    <property type="evidence" value="ECO:0007669"/>
    <property type="project" value="UniProtKB-KW"/>
</dbReference>
<comment type="subcellular location">
    <subcellularLocation>
        <location evidence="1 12">Cytoplasm</location>
    </subcellularLocation>
</comment>
<dbReference type="GO" id="GO:0051301">
    <property type="term" value="P:cell division"/>
    <property type="evidence" value="ECO:0007669"/>
    <property type="project" value="UniProtKB-KW"/>
</dbReference>
<dbReference type="InterPro" id="IPR013792">
    <property type="entry name" value="RNA3'P_cycl/enolpyr_Trfase_a/b"/>
</dbReference>
<dbReference type="SUPFAM" id="SSF55205">
    <property type="entry name" value="EPT/RTPC-like"/>
    <property type="match status" value="1"/>
</dbReference>
<keyword evidence="6 12" id="KW-0133">Cell shape</keyword>
<evidence type="ECO:0000256" key="8">
    <source>
        <dbReference type="ARBA" id="ARBA00023306"/>
    </source>
</evidence>
<dbReference type="NCBIfam" id="TIGR01072">
    <property type="entry name" value="murA"/>
    <property type="match status" value="1"/>
</dbReference>
<feature type="binding site" evidence="12">
    <location>
        <position position="92"/>
    </location>
    <ligand>
        <name>UDP-N-acetyl-alpha-D-glucosamine</name>
        <dbReference type="ChEBI" id="CHEBI:57705"/>
    </ligand>
</feature>
<dbReference type="GO" id="GO:0071555">
    <property type="term" value="P:cell wall organization"/>
    <property type="evidence" value="ECO:0007669"/>
    <property type="project" value="UniProtKB-KW"/>
</dbReference>
<dbReference type="EMBL" id="AP011682">
    <property type="protein sequence ID" value="BAL54235.1"/>
    <property type="molecule type" value="Genomic_DNA"/>
</dbReference>
<dbReference type="NCBIfam" id="NF006873">
    <property type="entry name" value="PRK09369.1"/>
    <property type="match status" value="1"/>
</dbReference>
<evidence type="ECO:0000256" key="5">
    <source>
        <dbReference type="ARBA" id="ARBA00022679"/>
    </source>
</evidence>
<dbReference type="PANTHER" id="PTHR43783:SF1">
    <property type="entry name" value="UDP-N-ACETYLGLUCOSAMINE 1-CARBOXYVINYLTRANSFERASE"/>
    <property type="match status" value="1"/>
</dbReference>
<keyword evidence="12" id="KW-0670">Pyruvate</keyword>
<comment type="catalytic activity">
    <reaction evidence="11 12">
        <text>phosphoenolpyruvate + UDP-N-acetyl-alpha-D-glucosamine = UDP-N-acetyl-3-O-(1-carboxyvinyl)-alpha-D-glucosamine + phosphate</text>
        <dbReference type="Rhea" id="RHEA:18681"/>
        <dbReference type="ChEBI" id="CHEBI:43474"/>
        <dbReference type="ChEBI" id="CHEBI:57705"/>
        <dbReference type="ChEBI" id="CHEBI:58702"/>
        <dbReference type="ChEBI" id="CHEBI:68483"/>
        <dbReference type="EC" id="2.5.1.7"/>
    </reaction>
</comment>
<keyword evidence="7 12" id="KW-0573">Peptidoglycan synthesis</keyword>
<comment type="caution">
    <text evidence="12">Lacks conserved residue(s) required for the propagation of feature annotation.</text>
</comment>
<dbReference type="GO" id="GO:0019277">
    <property type="term" value="P:UDP-N-acetylgalactosamine biosynthetic process"/>
    <property type="evidence" value="ECO:0007669"/>
    <property type="project" value="InterPro"/>
</dbReference>
<protein>
    <recommendedName>
        <fullName evidence="12">UDP-N-acetylglucosamine 1-carboxyvinyltransferase</fullName>
        <ecNumber evidence="12">2.5.1.7</ecNumber>
    </recommendedName>
    <alternativeName>
        <fullName evidence="12">Enoylpyruvate transferase</fullName>
    </alternativeName>
    <alternativeName>
        <fullName evidence="12">UDP-N-acetylglucosamine enolpyruvyl transferase</fullName>
        <shortName evidence="12">EPT</shortName>
    </alternativeName>
</protein>
<keyword evidence="5 12" id="KW-0808">Transferase</keyword>
<feature type="compositionally biased region" description="Basic and acidic residues" evidence="13">
    <location>
        <begin position="433"/>
        <end position="446"/>
    </location>
</feature>
<name>H5SDJ9_9BACT</name>
<dbReference type="InterPro" id="IPR001986">
    <property type="entry name" value="Enolpyruvate_Tfrase_dom"/>
</dbReference>
<proteinExistence type="inferred from homology"/>
<comment type="similarity">
    <text evidence="10 12">Belongs to the EPSP synthase family. MurA subfamily.</text>
</comment>
<evidence type="ECO:0000256" key="7">
    <source>
        <dbReference type="ARBA" id="ARBA00022984"/>
    </source>
</evidence>
<accession>H5SDJ9</accession>
<feature type="binding site" evidence="12">
    <location>
        <begin position="121"/>
        <end position="125"/>
    </location>
    <ligand>
        <name>UDP-N-acetyl-alpha-D-glucosamine</name>
        <dbReference type="ChEBI" id="CHEBI:57705"/>
    </ligand>
</feature>
<gene>
    <name evidence="12" type="primary">murA</name>
    <name evidence="15" type="ORF">HGMM_F13G06C18</name>
</gene>
<evidence type="ECO:0000256" key="9">
    <source>
        <dbReference type="ARBA" id="ARBA00023316"/>
    </source>
</evidence>
<keyword evidence="4 12" id="KW-0132">Cell division</keyword>
<evidence type="ECO:0000256" key="3">
    <source>
        <dbReference type="ARBA" id="ARBA00022490"/>
    </source>
</evidence>
<reference evidence="15" key="1">
    <citation type="journal article" date="2005" name="Environ. Microbiol.">
        <title>Genetic and functional properties of uncultivated thermophilic crenarchaeotes from a subsurface gold mine as revealed by analysis of genome fragments.</title>
        <authorList>
            <person name="Nunoura T."/>
            <person name="Hirayama H."/>
            <person name="Takami H."/>
            <person name="Oida H."/>
            <person name="Nishi S."/>
            <person name="Shimamura S."/>
            <person name="Suzuki Y."/>
            <person name="Inagaki F."/>
            <person name="Takai K."/>
            <person name="Nealson K.H."/>
            <person name="Horikoshi K."/>
        </authorList>
    </citation>
    <scope>NUCLEOTIDE SEQUENCE</scope>
</reference>